<reference evidence="2" key="2">
    <citation type="submission" date="2020-09" db="EMBL/GenBank/DDBJ databases">
        <authorList>
            <person name="Sun Q."/>
            <person name="Ohkuma M."/>
        </authorList>
    </citation>
    <scope>NUCLEOTIDE SEQUENCE</scope>
    <source>
        <strain evidence="2">JCM 3302</strain>
    </source>
</reference>
<feature type="compositionally biased region" description="Basic and acidic residues" evidence="1">
    <location>
        <begin position="1"/>
        <end position="20"/>
    </location>
</feature>
<protein>
    <submittedName>
        <fullName evidence="2">Uncharacterized protein</fullName>
    </submittedName>
</protein>
<reference evidence="2" key="1">
    <citation type="journal article" date="2014" name="Int. J. Syst. Evol. Microbiol.">
        <title>Complete genome sequence of Corynebacterium casei LMG S-19264T (=DSM 44701T), isolated from a smear-ripened cheese.</title>
        <authorList>
            <consortium name="US DOE Joint Genome Institute (JGI-PGF)"/>
            <person name="Walter F."/>
            <person name="Albersmeier A."/>
            <person name="Kalinowski J."/>
            <person name="Ruckert C."/>
        </authorList>
    </citation>
    <scope>NUCLEOTIDE SEQUENCE</scope>
    <source>
        <strain evidence="2">JCM 3302</strain>
    </source>
</reference>
<evidence type="ECO:0000313" key="3">
    <source>
        <dbReference type="Proteomes" id="UP000641386"/>
    </source>
</evidence>
<dbReference type="AlphaFoldDB" id="A0A919AP13"/>
<sequence>MFEDLHEGDPVRIDPLTARDPDDDPVQALVHHHSSGDSGWPRRRGADRADYVLETVCRDAGTARLLQRLIQCRTRGFFTHRRPRPGEVVSARAHLPGHRPGSPLLWPGPGTGWDLHGYRHSGLTHLGEQGTSG</sequence>
<dbReference type="EMBL" id="BNBC01000070">
    <property type="protein sequence ID" value="GHF15276.1"/>
    <property type="molecule type" value="Genomic_DNA"/>
</dbReference>
<keyword evidence="3" id="KW-1185">Reference proteome</keyword>
<evidence type="ECO:0000313" key="2">
    <source>
        <dbReference type="EMBL" id="GHF15276.1"/>
    </source>
</evidence>
<dbReference type="Proteomes" id="UP000641386">
    <property type="component" value="Unassembled WGS sequence"/>
</dbReference>
<organism evidence="2 3">
    <name type="scientific">Streptomyces spiralis</name>
    <dbReference type="NCBI Taxonomy" id="66376"/>
    <lineage>
        <taxon>Bacteria</taxon>
        <taxon>Bacillati</taxon>
        <taxon>Actinomycetota</taxon>
        <taxon>Actinomycetes</taxon>
        <taxon>Kitasatosporales</taxon>
        <taxon>Streptomycetaceae</taxon>
        <taxon>Streptomyces</taxon>
    </lineage>
</organism>
<accession>A0A919AP13</accession>
<evidence type="ECO:0000256" key="1">
    <source>
        <dbReference type="SAM" id="MobiDB-lite"/>
    </source>
</evidence>
<gene>
    <name evidence="2" type="ORF">GCM10014715_83240</name>
</gene>
<proteinExistence type="predicted"/>
<feature type="region of interest" description="Disordered" evidence="1">
    <location>
        <begin position="1"/>
        <end position="44"/>
    </location>
</feature>
<name>A0A919AP13_9ACTN</name>
<comment type="caution">
    <text evidence="2">The sequence shown here is derived from an EMBL/GenBank/DDBJ whole genome shotgun (WGS) entry which is preliminary data.</text>
</comment>